<dbReference type="Pfam" id="PF00501">
    <property type="entry name" value="AMP-binding"/>
    <property type="match status" value="1"/>
</dbReference>
<protein>
    <submittedName>
        <fullName evidence="3">AMP-dependent synthetase</fullName>
    </submittedName>
</protein>
<evidence type="ECO:0000259" key="2">
    <source>
        <dbReference type="Pfam" id="PF13193"/>
    </source>
</evidence>
<reference evidence="4" key="1">
    <citation type="submission" date="2018-02" db="EMBL/GenBank/DDBJ databases">
        <title>Draft genome sequencing of Rhodococcus opacus KU647198.</title>
        <authorList>
            <person name="Zheng B.-X."/>
        </authorList>
    </citation>
    <scope>NUCLEOTIDE SEQUENCE [LARGE SCALE GENOMIC DNA]</scope>
    <source>
        <strain evidence="4">04-OD7</strain>
    </source>
</reference>
<evidence type="ECO:0000313" key="3">
    <source>
        <dbReference type="EMBL" id="PQP21963.1"/>
    </source>
</evidence>
<gene>
    <name evidence="3" type="ORF">C5613_24815</name>
</gene>
<evidence type="ECO:0000313" key="4">
    <source>
        <dbReference type="Proteomes" id="UP000239290"/>
    </source>
</evidence>
<dbReference type="Proteomes" id="UP000239290">
    <property type="component" value="Unassembled WGS sequence"/>
</dbReference>
<dbReference type="EMBL" id="PUIO01000033">
    <property type="protein sequence ID" value="PQP21963.1"/>
    <property type="molecule type" value="Genomic_DNA"/>
</dbReference>
<dbReference type="PANTHER" id="PTHR43201">
    <property type="entry name" value="ACYL-COA SYNTHETASE"/>
    <property type="match status" value="1"/>
</dbReference>
<dbReference type="PANTHER" id="PTHR43201:SF32">
    <property type="entry name" value="2-SUCCINYLBENZOATE--COA LIGASE, CHLOROPLASTIC_PEROXISOMAL"/>
    <property type="match status" value="1"/>
</dbReference>
<dbReference type="GO" id="GO:0031956">
    <property type="term" value="F:medium-chain fatty acid-CoA ligase activity"/>
    <property type="evidence" value="ECO:0007669"/>
    <property type="project" value="TreeGrafter"/>
</dbReference>
<comment type="caution">
    <text evidence="3">The sequence shown here is derived from an EMBL/GenBank/DDBJ whole genome shotgun (WGS) entry which is preliminary data.</text>
</comment>
<dbReference type="AlphaFoldDB" id="A0A2S8J4R8"/>
<evidence type="ECO:0000259" key="1">
    <source>
        <dbReference type="Pfam" id="PF00501"/>
    </source>
</evidence>
<feature type="domain" description="AMP-binding enzyme C-terminal" evidence="2">
    <location>
        <begin position="406"/>
        <end position="481"/>
    </location>
</feature>
<organism evidence="3 4">
    <name type="scientific">Rhodococcus opacus</name>
    <name type="common">Nocardia opaca</name>
    <dbReference type="NCBI Taxonomy" id="37919"/>
    <lineage>
        <taxon>Bacteria</taxon>
        <taxon>Bacillati</taxon>
        <taxon>Actinomycetota</taxon>
        <taxon>Actinomycetes</taxon>
        <taxon>Mycobacteriales</taxon>
        <taxon>Nocardiaceae</taxon>
        <taxon>Rhodococcus</taxon>
    </lineage>
</organism>
<accession>A0A2S8J4R8</accession>
<dbReference type="InterPro" id="IPR042099">
    <property type="entry name" value="ANL_N_sf"/>
</dbReference>
<dbReference type="SUPFAM" id="SSF56801">
    <property type="entry name" value="Acetyl-CoA synthetase-like"/>
    <property type="match status" value="1"/>
</dbReference>
<dbReference type="InterPro" id="IPR000873">
    <property type="entry name" value="AMP-dep_synth/lig_dom"/>
</dbReference>
<dbReference type="InterPro" id="IPR045851">
    <property type="entry name" value="AMP-bd_C_sf"/>
</dbReference>
<dbReference type="Gene3D" id="3.30.300.30">
    <property type="match status" value="1"/>
</dbReference>
<dbReference type="Gene3D" id="3.40.50.12780">
    <property type="entry name" value="N-terminal domain of ligase-like"/>
    <property type="match status" value="1"/>
</dbReference>
<proteinExistence type="predicted"/>
<dbReference type="Pfam" id="PF13193">
    <property type="entry name" value="AMP-binding_C"/>
    <property type="match status" value="1"/>
</dbReference>
<sequence>MALDHGAQVVEYEGRWLTWGQIDLVSEAVANAAKDLPANSAIVVITKNHPATVASILSLLSQRRACATVNGMHPDAAVIEEIEKIQPAIVIAGESDWQRQGLMGAVSSVGALGLLIDDEVASVTECVGAREGVEQGVVADGTAISLQTSGTTGPPKRIAMTYANIDASVTGVLAHYGSGSGVEPELKLRPGVAVQMLPLGHTSALLSLCVMAVEGRKMVLLDRFEPWAWANAIKKHSIAVSGMPPAALRMVLDAEIPRDHLESLRAVRAGTAPLPQSLADEFTERYDIPVIQAYGATEFQGVASWTLRDHKKFGSNKRGSVGRAHPGVELRVIDTKTAKDDLTPNILGENKTGLLEVRSAQASGHGVEDWVRTSDLARIDCDGFLYIEGRVDDVINRGGFKVDAQEVADLLKTHETVADAVVVGAPDPRLGSVPVALVTAATGSTPTEADLKAFVRSHLEPYKVPAKIVIVDKLPRNATMKVGVRDVLELIGWDEG</sequence>
<dbReference type="GO" id="GO:0006631">
    <property type="term" value="P:fatty acid metabolic process"/>
    <property type="evidence" value="ECO:0007669"/>
    <property type="project" value="TreeGrafter"/>
</dbReference>
<name>A0A2S8J4R8_RHOOP</name>
<dbReference type="CDD" id="cd04433">
    <property type="entry name" value="AFD_class_I"/>
    <property type="match status" value="1"/>
</dbReference>
<feature type="domain" description="AMP-dependent synthetase/ligase" evidence="1">
    <location>
        <begin position="8"/>
        <end position="340"/>
    </location>
</feature>
<dbReference type="InterPro" id="IPR025110">
    <property type="entry name" value="AMP-bd_C"/>
</dbReference>